<organism evidence="1 2">
    <name type="scientific">Comamonas sediminis</name>
    <dbReference type="NCBI Taxonomy" id="1783360"/>
    <lineage>
        <taxon>Bacteria</taxon>
        <taxon>Pseudomonadati</taxon>
        <taxon>Pseudomonadota</taxon>
        <taxon>Betaproteobacteria</taxon>
        <taxon>Burkholderiales</taxon>
        <taxon>Comamonadaceae</taxon>
        <taxon>Comamonas</taxon>
    </lineage>
</organism>
<accession>A0ABV4B7E6</accession>
<gene>
    <name evidence="1" type="ORF">AB7A72_20445</name>
</gene>
<evidence type="ECO:0000313" key="1">
    <source>
        <dbReference type="EMBL" id="MEY2253399.1"/>
    </source>
</evidence>
<sequence>MTTAMTTAAAADQISAIEIFLENLVILMEAECADFTIAKLDHWLDLCTQRMIATGSTSPGTIGALWAMQARVLGV</sequence>
<protein>
    <submittedName>
        <fullName evidence="1">Uncharacterized protein</fullName>
    </submittedName>
</protein>
<dbReference type="RefSeq" id="WP_369460986.1">
    <property type="nucleotide sequence ID" value="NZ_JBGBDC010000010.1"/>
</dbReference>
<reference evidence="1 2" key="1">
    <citation type="journal article" date="2016" name="Int. J. Syst. Evol. Microbiol.">
        <title>Description of Comamonas sediminis sp. nov., isolated from lagoon sediments.</title>
        <authorList>
            <person name="Subhash Y."/>
            <person name="Bang J.J."/>
            <person name="You T.H."/>
            <person name="Lee S.S."/>
        </authorList>
    </citation>
    <scope>NUCLEOTIDE SEQUENCE [LARGE SCALE GENOMIC DNA]</scope>
    <source>
        <strain evidence="1 2">JCM 31169</strain>
    </source>
</reference>
<dbReference type="Proteomes" id="UP001562178">
    <property type="component" value="Unassembled WGS sequence"/>
</dbReference>
<evidence type="ECO:0000313" key="2">
    <source>
        <dbReference type="Proteomes" id="UP001562178"/>
    </source>
</evidence>
<keyword evidence="2" id="KW-1185">Reference proteome</keyword>
<name>A0ABV4B7E6_9BURK</name>
<proteinExistence type="predicted"/>
<dbReference type="EMBL" id="JBGBDC010000010">
    <property type="protein sequence ID" value="MEY2253399.1"/>
    <property type="molecule type" value="Genomic_DNA"/>
</dbReference>
<comment type="caution">
    <text evidence="1">The sequence shown here is derived from an EMBL/GenBank/DDBJ whole genome shotgun (WGS) entry which is preliminary data.</text>
</comment>